<evidence type="ECO:0000256" key="1">
    <source>
        <dbReference type="SAM" id="Phobius"/>
    </source>
</evidence>
<evidence type="ECO:0000313" key="3">
    <source>
        <dbReference type="Proteomes" id="UP000515125"/>
    </source>
</evidence>
<evidence type="ECO:0000313" key="4">
    <source>
        <dbReference type="RefSeq" id="XP_026190959.1"/>
    </source>
</evidence>
<name>A0A6P6RTT7_9EIME</name>
<sequence length="339" mass="36628">MGKPPHVVVWPCRCWLWLCFCWAFAEEADAATSESCAAGSFFDGSSCLPCPANSFSPSAKMIQCMGATAFAGGFAGLYLDDSLFLCATCPTPLLAFQCPGGITEENESVACKVGRSDLWRCSAAWELTGRRGGRGSLRLLRVAMSRFSWCLSLPRTLATASLLPSLPHGSLLAQNLVSLSSGWWRPLNSSWPAVYERCLHSTACKGPCGECLEGHAGPLCQMCKENMTRDFLSATSECSDCPAGWKIALIALGLIAALLVFVALVSFCLECEAEERLKIATDRICFTPALKQLFMYLIIWGSFGYGFLSPPSAILSLKMNPCISFKLEGRCGLLKVGET</sequence>
<dbReference type="OrthoDB" id="354394at2759"/>
<evidence type="ECO:0000256" key="2">
    <source>
        <dbReference type="SAM" id="SignalP"/>
    </source>
</evidence>
<accession>A0A6P6RTT7</accession>
<dbReference type="GeneID" id="113146791"/>
<feature type="chain" id="PRO_5027908999" evidence="2">
    <location>
        <begin position="31"/>
        <end position="339"/>
    </location>
</feature>
<dbReference type="RefSeq" id="XP_026190959.1">
    <property type="nucleotide sequence ID" value="XM_026335174.1"/>
</dbReference>
<proteinExistence type="predicted"/>
<keyword evidence="1" id="KW-1133">Transmembrane helix</keyword>
<feature type="signal peptide" evidence="2">
    <location>
        <begin position="1"/>
        <end position="30"/>
    </location>
</feature>
<organism evidence="3 4">
    <name type="scientific">Cyclospora cayetanensis</name>
    <dbReference type="NCBI Taxonomy" id="88456"/>
    <lineage>
        <taxon>Eukaryota</taxon>
        <taxon>Sar</taxon>
        <taxon>Alveolata</taxon>
        <taxon>Apicomplexa</taxon>
        <taxon>Conoidasida</taxon>
        <taxon>Coccidia</taxon>
        <taxon>Eucoccidiorida</taxon>
        <taxon>Eimeriorina</taxon>
        <taxon>Eimeriidae</taxon>
        <taxon>Cyclospora</taxon>
    </lineage>
</organism>
<feature type="transmembrane region" description="Helical" evidence="1">
    <location>
        <begin position="247"/>
        <end position="269"/>
    </location>
</feature>
<keyword evidence="2" id="KW-0732">Signal</keyword>
<keyword evidence="3" id="KW-1185">Reference proteome</keyword>
<dbReference type="Proteomes" id="UP000515125">
    <property type="component" value="Unplaced"/>
</dbReference>
<gene>
    <name evidence="4" type="primary">LOC113146791</name>
</gene>
<keyword evidence="1" id="KW-0472">Membrane</keyword>
<keyword evidence="1" id="KW-0812">Transmembrane</keyword>
<feature type="transmembrane region" description="Helical" evidence="1">
    <location>
        <begin position="289"/>
        <end position="308"/>
    </location>
</feature>
<reference evidence="4" key="1">
    <citation type="submission" date="2025-08" db="UniProtKB">
        <authorList>
            <consortium name="RefSeq"/>
        </authorList>
    </citation>
    <scope>IDENTIFICATION</scope>
</reference>
<protein>
    <submittedName>
        <fullName evidence="4">Uncharacterized protein LOC113146791</fullName>
    </submittedName>
</protein>
<dbReference type="AlphaFoldDB" id="A0A6P6RTT7"/>